<sequence length="85" mass="10260">MIQSSVVISLAISHLYIWHFHSIYLKSFESLLTDIMNQISSFWGGRIRFQKSKTLRETVKRRNILWFYISYLNTFKQPWKTNSNN</sequence>
<dbReference type="AlphaFoldDB" id="A0A0D2TXH2"/>
<reference evidence="1 2" key="1">
    <citation type="journal article" date="2012" name="Nature">
        <title>Repeated polyploidization of Gossypium genomes and the evolution of spinnable cotton fibres.</title>
        <authorList>
            <person name="Paterson A.H."/>
            <person name="Wendel J.F."/>
            <person name="Gundlach H."/>
            <person name="Guo H."/>
            <person name="Jenkins J."/>
            <person name="Jin D."/>
            <person name="Llewellyn D."/>
            <person name="Showmaker K.C."/>
            <person name="Shu S."/>
            <person name="Udall J."/>
            <person name="Yoo M.J."/>
            <person name="Byers R."/>
            <person name="Chen W."/>
            <person name="Doron-Faigenboim A."/>
            <person name="Duke M.V."/>
            <person name="Gong L."/>
            <person name="Grimwood J."/>
            <person name="Grover C."/>
            <person name="Grupp K."/>
            <person name="Hu G."/>
            <person name="Lee T.H."/>
            <person name="Li J."/>
            <person name="Lin L."/>
            <person name="Liu T."/>
            <person name="Marler B.S."/>
            <person name="Page J.T."/>
            <person name="Roberts A.W."/>
            <person name="Romanel E."/>
            <person name="Sanders W.S."/>
            <person name="Szadkowski E."/>
            <person name="Tan X."/>
            <person name="Tang H."/>
            <person name="Xu C."/>
            <person name="Wang J."/>
            <person name="Wang Z."/>
            <person name="Zhang D."/>
            <person name="Zhang L."/>
            <person name="Ashrafi H."/>
            <person name="Bedon F."/>
            <person name="Bowers J.E."/>
            <person name="Brubaker C.L."/>
            <person name="Chee P.W."/>
            <person name="Das S."/>
            <person name="Gingle A.R."/>
            <person name="Haigler C.H."/>
            <person name="Harker D."/>
            <person name="Hoffmann L.V."/>
            <person name="Hovav R."/>
            <person name="Jones D.C."/>
            <person name="Lemke C."/>
            <person name="Mansoor S."/>
            <person name="ur Rahman M."/>
            <person name="Rainville L.N."/>
            <person name="Rambani A."/>
            <person name="Reddy U.K."/>
            <person name="Rong J.K."/>
            <person name="Saranga Y."/>
            <person name="Scheffler B.E."/>
            <person name="Scheffler J.A."/>
            <person name="Stelly D.M."/>
            <person name="Triplett B.A."/>
            <person name="Van Deynze A."/>
            <person name="Vaslin M.F."/>
            <person name="Waghmare V.N."/>
            <person name="Walford S.A."/>
            <person name="Wright R.J."/>
            <person name="Zaki E.A."/>
            <person name="Zhang T."/>
            <person name="Dennis E.S."/>
            <person name="Mayer K.F."/>
            <person name="Peterson D.G."/>
            <person name="Rokhsar D.S."/>
            <person name="Wang X."/>
            <person name="Schmutz J."/>
        </authorList>
    </citation>
    <scope>NUCLEOTIDE SEQUENCE [LARGE SCALE GENOMIC DNA]</scope>
</reference>
<proteinExistence type="predicted"/>
<keyword evidence="2" id="KW-1185">Reference proteome</keyword>
<evidence type="ECO:0000313" key="2">
    <source>
        <dbReference type="Proteomes" id="UP000032304"/>
    </source>
</evidence>
<dbReference type="Proteomes" id="UP000032304">
    <property type="component" value="Chromosome 13"/>
</dbReference>
<dbReference type="Gramene" id="KJB80128">
    <property type="protein sequence ID" value="KJB80128"/>
    <property type="gene ID" value="B456_013G081800"/>
</dbReference>
<organism evidence="1 2">
    <name type="scientific">Gossypium raimondii</name>
    <name type="common">Peruvian cotton</name>
    <name type="synonym">Gossypium klotzschianum subsp. raimondii</name>
    <dbReference type="NCBI Taxonomy" id="29730"/>
    <lineage>
        <taxon>Eukaryota</taxon>
        <taxon>Viridiplantae</taxon>
        <taxon>Streptophyta</taxon>
        <taxon>Embryophyta</taxon>
        <taxon>Tracheophyta</taxon>
        <taxon>Spermatophyta</taxon>
        <taxon>Magnoliopsida</taxon>
        <taxon>eudicotyledons</taxon>
        <taxon>Gunneridae</taxon>
        <taxon>Pentapetalae</taxon>
        <taxon>rosids</taxon>
        <taxon>malvids</taxon>
        <taxon>Malvales</taxon>
        <taxon>Malvaceae</taxon>
        <taxon>Malvoideae</taxon>
        <taxon>Gossypium</taxon>
    </lineage>
</organism>
<name>A0A0D2TXH2_GOSRA</name>
<protein>
    <submittedName>
        <fullName evidence="1">Uncharacterized protein</fullName>
    </submittedName>
</protein>
<evidence type="ECO:0000313" key="1">
    <source>
        <dbReference type="EMBL" id="KJB80128.1"/>
    </source>
</evidence>
<accession>A0A0D2TXH2</accession>
<gene>
    <name evidence="1" type="ORF">B456_013G081800</name>
</gene>
<dbReference type="EMBL" id="CM001752">
    <property type="protein sequence ID" value="KJB80128.1"/>
    <property type="molecule type" value="Genomic_DNA"/>
</dbReference>